<keyword evidence="2" id="KW-1185">Reference proteome</keyword>
<reference evidence="1 2" key="1">
    <citation type="submission" date="2014-02" db="EMBL/GenBank/DDBJ databases">
        <title>Draft genome sequence of Lysinibacillus boronitolerans NBRC 103108.</title>
        <authorList>
            <person name="Zhang F."/>
            <person name="Wang G."/>
            <person name="Zhang L."/>
        </authorList>
    </citation>
    <scope>NUCLEOTIDE SEQUENCE [LARGE SCALE GENOMIC DNA]</scope>
    <source>
        <strain evidence="1 2">NBRC 103108</strain>
    </source>
</reference>
<comment type="caution">
    <text evidence="1">The sequence shown here is derived from an EMBL/GenBank/DDBJ whole genome shotgun (WGS) entry which is preliminary data.</text>
</comment>
<dbReference type="EMBL" id="JPVR01000072">
    <property type="protein sequence ID" value="KGR85988.1"/>
    <property type="molecule type" value="Genomic_DNA"/>
</dbReference>
<protein>
    <submittedName>
        <fullName evidence="1">Uncharacterized protein</fullName>
    </submittedName>
</protein>
<evidence type="ECO:0000313" key="2">
    <source>
        <dbReference type="Proteomes" id="UP000030487"/>
    </source>
</evidence>
<gene>
    <name evidence="1" type="ORF">CD31_10655</name>
</gene>
<sequence>MTTLLFYIIIPLYRIFKLLKSGNLPIFLFRKKKFHPQKYVTARGIEILLQQIVDFFMNEKMIVVNNLVKWLIILLLMEIGHCKHFWYELNA</sequence>
<proteinExistence type="predicted"/>
<evidence type="ECO:0000313" key="1">
    <source>
        <dbReference type="EMBL" id="KGR85988.1"/>
    </source>
</evidence>
<accession>A0ABR4Y0A4</accession>
<name>A0ABR4Y0A4_9BACI</name>
<dbReference type="Proteomes" id="UP000030487">
    <property type="component" value="Unassembled WGS sequence"/>
</dbReference>
<organism evidence="1 2">
    <name type="scientific">Lysinibacillus boronitolerans JCM 21713 = 10a = NBRC 103108</name>
    <dbReference type="NCBI Taxonomy" id="1294264"/>
    <lineage>
        <taxon>Bacteria</taxon>
        <taxon>Bacillati</taxon>
        <taxon>Bacillota</taxon>
        <taxon>Bacilli</taxon>
        <taxon>Bacillales</taxon>
        <taxon>Bacillaceae</taxon>
        <taxon>Lysinibacillus</taxon>
    </lineage>
</organism>